<gene>
    <name evidence="5" type="ORF">G6L72_22710</name>
</gene>
<evidence type="ECO:0000313" key="6">
    <source>
        <dbReference type="Proteomes" id="UP000822331"/>
    </source>
</evidence>
<dbReference type="PANTHER" id="PTHR43280">
    <property type="entry name" value="ARAC-FAMILY TRANSCRIPTIONAL REGULATOR"/>
    <property type="match status" value="1"/>
</dbReference>
<keyword evidence="6" id="KW-1185">Reference proteome</keyword>
<dbReference type="InterPro" id="IPR020449">
    <property type="entry name" value="Tscrpt_reg_AraC-type_HTH"/>
</dbReference>
<dbReference type="PROSITE" id="PS01124">
    <property type="entry name" value="HTH_ARAC_FAMILY_2"/>
    <property type="match status" value="1"/>
</dbReference>
<keyword evidence="1" id="KW-0805">Transcription regulation</keyword>
<keyword evidence="3" id="KW-0804">Transcription</keyword>
<dbReference type="RefSeq" id="WP_174003422.1">
    <property type="nucleotide sequence ID" value="NZ_JAAMCN010000019.1"/>
</dbReference>
<sequence length="320" mass="36009">MVKASDYPHALTDTFAATREQIVLPVDRSFLIRRDDYPNPICIWNYHPEWEIHYIPDAQGFAYVGDYIGPFKAGHLTLTGTNLPHNWITPGAPNLPGRDLVLQFDADVLIGARTACPEFNLLHRLKSMAQRGVEIMGPEATKIGHKMMSLTTHAGEGGLGRLLEILADIEAAPQKRLLASEQFIMYYNQLSDRRHRRIDKAIQIMQSSPSKQMHEVAELVGLESSAFSRAFRRMTGMNFSIYSRSVRVWRARTLLAETETPITDICFEAGFNNLSNFNRYFRMETGLTPRGYRTAARIRGSSVVGTQRIPSARGTPSIPA</sequence>
<accession>A0ABX2JAU9</accession>
<reference evidence="5 6" key="1">
    <citation type="journal article" date="2020" name="Science">
        <title>Unexpected conservation and global transmission of agrobacterial virulence plasmids.</title>
        <authorList>
            <person name="Weisberg A.J."/>
            <person name="Davis E.W. 2nd"/>
            <person name="Tabima J."/>
            <person name="Belcher M.S."/>
            <person name="Miller M."/>
            <person name="Kuo C.H."/>
            <person name="Loper J.E."/>
            <person name="Grunwald N.J."/>
            <person name="Putnam M.L."/>
            <person name="Chang J.H."/>
        </authorList>
    </citation>
    <scope>NUCLEOTIDE SEQUENCE [LARGE SCALE GENOMIC DNA]</scope>
    <source>
        <strain evidence="5 6">A19/93</strain>
    </source>
</reference>
<name>A0ABX2JAU9_9HYPH</name>
<dbReference type="Proteomes" id="UP000822331">
    <property type="component" value="Unassembled WGS sequence"/>
</dbReference>
<feature type="domain" description="HTH araC/xylS-type" evidence="4">
    <location>
        <begin position="196"/>
        <end position="295"/>
    </location>
</feature>
<evidence type="ECO:0000256" key="3">
    <source>
        <dbReference type="ARBA" id="ARBA00023163"/>
    </source>
</evidence>
<proteinExistence type="predicted"/>
<evidence type="ECO:0000256" key="1">
    <source>
        <dbReference type="ARBA" id="ARBA00023015"/>
    </source>
</evidence>
<dbReference type="SUPFAM" id="SSF46689">
    <property type="entry name" value="Homeodomain-like"/>
    <property type="match status" value="2"/>
</dbReference>
<organism evidence="5 6">
    <name type="scientific">Agrobacterium rubi</name>
    <dbReference type="NCBI Taxonomy" id="28099"/>
    <lineage>
        <taxon>Bacteria</taxon>
        <taxon>Pseudomonadati</taxon>
        <taxon>Pseudomonadota</taxon>
        <taxon>Alphaproteobacteria</taxon>
        <taxon>Hyphomicrobiales</taxon>
        <taxon>Rhizobiaceae</taxon>
        <taxon>Rhizobium/Agrobacterium group</taxon>
        <taxon>Agrobacterium</taxon>
    </lineage>
</organism>
<dbReference type="PROSITE" id="PS00041">
    <property type="entry name" value="HTH_ARAC_FAMILY_1"/>
    <property type="match status" value="1"/>
</dbReference>
<evidence type="ECO:0000259" key="4">
    <source>
        <dbReference type="PROSITE" id="PS01124"/>
    </source>
</evidence>
<dbReference type="InterPro" id="IPR009057">
    <property type="entry name" value="Homeodomain-like_sf"/>
</dbReference>
<dbReference type="PANTHER" id="PTHR43280:SF27">
    <property type="entry name" value="TRANSCRIPTIONAL REGULATOR MTLR"/>
    <property type="match status" value="1"/>
</dbReference>
<protein>
    <submittedName>
        <fullName evidence="5">Helix-turn-helix domain-containing protein</fullName>
    </submittedName>
</protein>
<evidence type="ECO:0000256" key="2">
    <source>
        <dbReference type="ARBA" id="ARBA00023125"/>
    </source>
</evidence>
<dbReference type="SMART" id="SM00342">
    <property type="entry name" value="HTH_ARAC"/>
    <property type="match status" value="1"/>
</dbReference>
<dbReference type="Gene3D" id="1.10.10.60">
    <property type="entry name" value="Homeodomain-like"/>
    <property type="match status" value="2"/>
</dbReference>
<comment type="caution">
    <text evidence="5">The sequence shown here is derived from an EMBL/GenBank/DDBJ whole genome shotgun (WGS) entry which is preliminary data.</text>
</comment>
<dbReference type="CDD" id="cd06976">
    <property type="entry name" value="cupin_MtlR-like_N"/>
    <property type="match status" value="1"/>
</dbReference>
<dbReference type="Pfam" id="PF12833">
    <property type="entry name" value="HTH_18"/>
    <property type="match status" value="1"/>
</dbReference>
<dbReference type="InterPro" id="IPR018060">
    <property type="entry name" value="HTH_AraC"/>
</dbReference>
<evidence type="ECO:0000313" key="5">
    <source>
        <dbReference type="EMBL" id="NTF39518.1"/>
    </source>
</evidence>
<dbReference type="InterPro" id="IPR018062">
    <property type="entry name" value="HTH_AraC-typ_CS"/>
</dbReference>
<dbReference type="EMBL" id="JAAMCP010000015">
    <property type="protein sequence ID" value="NTF39518.1"/>
    <property type="molecule type" value="Genomic_DNA"/>
</dbReference>
<dbReference type="PRINTS" id="PR00032">
    <property type="entry name" value="HTHARAC"/>
</dbReference>
<keyword evidence="2" id="KW-0238">DNA-binding</keyword>